<proteinExistence type="predicted"/>
<feature type="region of interest" description="Disordered" evidence="2">
    <location>
        <begin position="91"/>
        <end position="126"/>
    </location>
</feature>
<organism evidence="4">
    <name type="scientific">Candidatus Kentrum sp. DK</name>
    <dbReference type="NCBI Taxonomy" id="2126562"/>
    <lineage>
        <taxon>Bacteria</taxon>
        <taxon>Pseudomonadati</taxon>
        <taxon>Pseudomonadota</taxon>
        <taxon>Gammaproteobacteria</taxon>
        <taxon>Candidatus Kentrum</taxon>
    </lineage>
</organism>
<gene>
    <name evidence="4" type="ORF">BECKDK2373B_GA0170837_108511</name>
</gene>
<keyword evidence="1" id="KW-0175">Coiled coil</keyword>
<evidence type="ECO:0000259" key="3">
    <source>
        <dbReference type="Pfam" id="PF22548"/>
    </source>
</evidence>
<evidence type="ECO:0000256" key="2">
    <source>
        <dbReference type="SAM" id="MobiDB-lite"/>
    </source>
</evidence>
<dbReference type="Pfam" id="PF22548">
    <property type="entry name" value="AEP-TOTE"/>
    <property type="match status" value="1"/>
</dbReference>
<sequence length="126" mass="13525">MGIGNSGPSGFVLGFASSPQPTTAELLAIDARLGEIEEEKQRLLQRKRILQRKKITPTPAPTPANQRSTVQKIALFRALFKGRPDVFARRWENPGKGRSGYAVRMGGGDSVLGRNYDSGSGSGAKA</sequence>
<feature type="domain" description="TOTE conflict system primase" evidence="3">
    <location>
        <begin position="71"/>
        <end position="103"/>
    </location>
</feature>
<feature type="coiled-coil region" evidence="1">
    <location>
        <begin position="26"/>
        <end position="53"/>
    </location>
</feature>
<evidence type="ECO:0000313" key="4">
    <source>
        <dbReference type="EMBL" id="VFJ59698.1"/>
    </source>
</evidence>
<accession>A0A450SZM0</accession>
<dbReference type="EMBL" id="CAADEX010000085">
    <property type="protein sequence ID" value="VFJ59698.1"/>
    <property type="molecule type" value="Genomic_DNA"/>
</dbReference>
<reference evidence="4" key="1">
    <citation type="submission" date="2019-02" db="EMBL/GenBank/DDBJ databases">
        <authorList>
            <person name="Gruber-Vodicka R. H."/>
            <person name="Seah K. B. B."/>
        </authorList>
    </citation>
    <scope>NUCLEOTIDE SEQUENCE</scope>
    <source>
        <strain evidence="4">BECK_DK47</strain>
    </source>
</reference>
<dbReference type="InterPro" id="IPR054347">
    <property type="entry name" value="TOTE_primase"/>
</dbReference>
<evidence type="ECO:0000256" key="1">
    <source>
        <dbReference type="SAM" id="Coils"/>
    </source>
</evidence>
<protein>
    <recommendedName>
        <fullName evidence="3">TOTE conflict system primase domain-containing protein</fullName>
    </recommendedName>
</protein>
<name>A0A450SZM0_9GAMM</name>
<dbReference type="AlphaFoldDB" id="A0A450SZM0"/>